<dbReference type="Proteomes" id="UP000510686">
    <property type="component" value="Chromosome 6"/>
</dbReference>
<name>A0A7D5V230_9HYPO</name>
<evidence type="ECO:0000313" key="1">
    <source>
        <dbReference type="EMBL" id="QLI72850.1"/>
    </source>
</evidence>
<reference evidence="1 2" key="1">
    <citation type="submission" date="2020-07" db="EMBL/GenBank/DDBJ databases">
        <title>Telomere length de novo assembly of all 7 chromosomes of the fungus, Metarhizium brunneum, using a novel assembly pipeline.</title>
        <authorList>
            <person name="Saud z."/>
            <person name="Kortsinoglou A."/>
            <person name="Kouvelis V.N."/>
            <person name="Butt T.M."/>
        </authorList>
    </citation>
    <scope>NUCLEOTIDE SEQUENCE [LARGE SCALE GENOMIC DNA]</scope>
    <source>
        <strain evidence="1 2">4556</strain>
    </source>
</reference>
<organism evidence="1 2">
    <name type="scientific">Metarhizium brunneum</name>
    <dbReference type="NCBI Taxonomy" id="500148"/>
    <lineage>
        <taxon>Eukaryota</taxon>
        <taxon>Fungi</taxon>
        <taxon>Dikarya</taxon>
        <taxon>Ascomycota</taxon>
        <taxon>Pezizomycotina</taxon>
        <taxon>Sordariomycetes</taxon>
        <taxon>Hypocreomycetidae</taxon>
        <taxon>Hypocreales</taxon>
        <taxon>Clavicipitaceae</taxon>
        <taxon>Metarhizium</taxon>
    </lineage>
</organism>
<evidence type="ECO:0000313" key="2">
    <source>
        <dbReference type="Proteomes" id="UP000510686"/>
    </source>
</evidence>
<sequence>MQEQRYNSNDQTWAEAFVDQSGAEEPIDLESRARKYCGRGNIAAITPTKSCSLAKDLPSTKDVPLVKVIFIIKETSTTGEISLIEDTPSTKEISILKDILLNQHQHLSILKNLLPNQLLSNGN</sequence>
<protein>
    <submittedName>
        <fullName evidence="1">Uncharacterized protein</fullName>
    </submittedName>
</protein>
<dbReference type="GeneID" id="90968165"/>
<dbReference type="KEGG" id="mbrn:90968165"/>
<keyword evidence="2" id="KW-1185">Reference proteome</keyword>
<dbReference type="RefSeq" id="XP_065987558.1">
    <property type="nucleotide sequence ID" value="XM_066131527.1"/>
</dbReference>
<accession>A0A7D5V230</accession>
<dbReference type="OrthoDB" id="10581808at2759"/>
<dbReference type="EMBL" id="CP058937">
    <property type="protein sequence ID" value="QLI72850.1"/>
    <property type="molecule type" value="Genomic_DNA"/>
</dbReference>
<proteinExistence type="predicted"/>
<gene>
    <name evidence="1" type="ORF">G6M90_00g097330</name>
</gene>
<dbReference type="AlphaFoldDB" id="A0A7D5V230"/>